<reference evidence="8" key="1">
    <citation type="submission" date="2019-08" db="EMBL/GenBank/DDBJ databases">
        <authorList>
            <person name="Kucharzyk K."/>
            <person name="Murdoch R.W."/>
            <person name="Higgins S."/>
            <person name="Loffler F."/>
        </authorList>
    </citation>
    <scope>NUCLEOTIDE SEQUENCE</scope>
</reference>
<dbReference type="PANTHER" id="PTHR42718">
    <property type="entry name" value="MAJOR FACILITATOR SUPERFAMILY MULTIDRUG TRANSPORTER MFSC"/>
    <property type="match status" value="1"/>
</dbReference>
<dbReference type="EMBL" id="VSSQ01000300">
    <property type="protein sequence ID" value="MPL90337.1"/>
    <property type="molecule type" value="Genomic_DNA"/>
</dbReference>
<evidence type="ECO:0000259" key="7">
    <source>
        <dbReference type="PROSITE" id="PS50850"/>
    </source>
</evidence>
<feature type="transmembrane region" description="Helical" evidence="6">
    <location>
        <begin position="353"/>
        <end position="377"/>
    </location>
</feature>
<dbReference type="AlphaFoldDB" id="A0A644VGH9"/>
<feature type="transmembrane region" description="Helical" evidence="6">
    <location>
        <begin position="48"/>
        <end position="66"/>
    </location>
</feature>
<protein>
    <submittedName>
        <fullName evidence="8">Riboflavin transporter RibZ</fullName>
    </submittedName>
</protein>
<evidence type="ECO:0000256" key="5">
    <source>
        <dbReference type="ARBA" id="ARBA00023136"/>
    </source>
</evidence>
<dbReference type="CDD" id="cd17321">
    <property type="entry name" value="MFS_MMR_MDR_like"/>
    <property type="match status" value="1"/>
</dbReference>
<gene>
    <name evidence="8" type="primary">ribZ_9</name>
    <name evidence="8" type="ORF">SDC9_36386</name>
</gene>
<keyword evidence="2" id="KW-0813">Transport</keyword>
<feature type="transmembrane region" description="Helical" evidence="6">
    <location>
        <begin position="12"/>
        <end position="36"/>
    </location>
</feature>
<dbReference type="InterPro" id="IPR036259">
    <property type="entry name" value="MFS_trans_sf"/>
</dbReference>
<feature type="transmembrane region" description="Helical" evidence="6">
    <location>
        <begin position="398"/>
        <end position="417"/>
    </location>
</feature>
<accession>A0A644VGH9</accession>
<feature type="transmembrane region" description="Helical" evidence="6">
    <location>
        <begin position="103"/>
        <end position="124"/>
    </location>
</feature>
<feature type="domain" description="Major facilitator superfamily (MFS) profile" evidence="7">
    <location>
        <begin position="12"/>
        <end position="459"/>
    </location>
</feature>
<evidence type="ECO:0000313" key="8">
    <source>
        <dbReference type="EMBL" id="MPL90337.1"/>
    </source>
</evidence>
<dbReference type="GO" id="GO:0016020">
    <property type="term" value="C:membrane"/>
    <property type="evidence" value="ECO:0007669"/>
    <property type="project" value="UniProtKB-SubCell"/>
</dbReference>
<feature type="transmembrane region" description="Helical" evidence="6">
    <location>
        <begin position="223"/>
        <end position="241"/>
    </location>
</feature>
<feature type="transmembrane region" description="Helical" evidence="6">
    <location>
        <begin position="266"/>
        <end position="286"/>
    </location>
</feature>
<comment type="subcellular location">
    <subcellularLocation>
        <location evidence="1">Membrane</location>
        <topology evidence="1">Multi-pass membrane protein</topology>
    </subcellularLocation>
</comment>
<feature type="transmembrane region" description="Helical" evidence="6">
    <location>
        <begin position="292"/>
        <end position="314"/>
    </location>
</feature>
<evidence type="ECO:0000256" key="2">
    <source>
        <dbReference type="ARBA" id="ARBA00022448"/>
    </source>
</evidence>
<dbReference type="Gene3D" id="1.20.1250.20">
    <property type="entry name" value="MFS general substrate transporter like domains"/>
    <property type="match status" value="1"/>
</dbReference>
<keyword evidence="5 6" id="KW-0472">Membrane</keyword>
<evidence type="ECO:0000256" key="6">
    <source>
        <dbReference type="SAM" id="Phobius"/>
    </source>
</evidence>
<name>A0A644VGH9_9ZZZZ</name>
<dbReference type="SUPFAM" id="SSF103473">
    <property type="entry name" value="MFS general substrate transporter"/>
    <property type="match status" value="1"/>
</dbReference>
<evidence type="ECO:0000256" key="1">
    <source>
        <dbReference type="ARBA" id="ARBA00004141"/>
    </source>
</evidence>
<evidence type="ECO:0000256" key="4">
    <source>
        <dbReference type="ARBA" id="ARBA00022989"/>
    </source>
</evidence>
<dbReference type="Gene3D" id="1.20.1720.10">
    <property type="entry name" value="Multidrug resistance protein D"/>
    <property type="match status" value="1"/>
</dbReference>
<feature type="transmembrane region" description="Helical" evidence="6">
    <location>
        <begin position="429"/>
        <end position="453"/>
    </location>
</feature>
<comment type="caution">
    <text evidence="8">The sequence shown here is derived from an EMBL/GenBank/DDBJ whole genome shotgun (WGS) entry which is preliminary data.</text>
</comment>
<feature type="transmembrane region" description="Helical" evidence="6">
    <location>
        <begin position="164"/>
        <end position="185"/>
    </location>
</feature>
<feature type="transmembrane region" description="Helical" evidence="6">
    <location>
        <begin position="78"/>
        <end position="97"/>
    </location>
</feature>
<dbReference type="PRINTS" id="PR01036">
    <property type="entry name" value="TCRTETB"/>
</dbReference>
<dbReference type="PANTHER" id="PTHR42718:SF9">
    <property type="entry name" value="MAJOR FACILITATOR SUPERFAMILY MULTIDRUG TRANSPORTER MFSC"/>
    <property type="match status" value="1"/>
</dbReference>
<feature type="transmembrane region" description="Helical" evidence="6">
    <location>
        <begin position="326"/>
        <end position="347"/>
    </location>
</feature>
<dbReference type="InterPro" id="IPR020846">
    <property type="entry name" value="MFS_dom"/>
</dbReference>
<organism evidence="8">
    <name type="scientific">bioreactor metagenome</name>
    <dbReference type="NCBI Taxonomy" id="1076179"/>
    <lineage>
        <taxon>unclassified sequences</taxon>
        <taxon>metagenomes</taxon>
        <taxon>ecological metagenomes</taxon>
    </lineage>
</organism>
<sequence length="463" mass="49701">MTEMGIQERRMILFATSMGSFLNPMIATMVILALPTIGLEFGVSARDLGWMSTAFILATAILLVPASRLVDRIGYKKSYIIGGIIVSVSCFFSIFAPDYAALILLRIVAGIGSAFVMITSLAILTRVYPPNKRGMAIGVNTAMVYVGASLGPIIGGFLTEYAGWRSLFLLMIPLLLISALLMAAFLRQEFKNPWKSFDIKGTILYAAAIFCTMYGLSTITDPGSLFLALAGVGLIVIFMVYERKVAEPVLHVDLFFKNKRFARSSYTALLNYGCTYGSVYMVSLYLQSVGALSAVEAGFIIFFQPLIQAIMTPIAGKLSDRFDPRYLVTFGMALSAIGVILLAGLGLTSAVSYIAITQVFIGLGSALFSAPNTNAIMSAVPQKEYSSASSIVAVMRQLGMILSMAVCMAAISVFVGGLDMLGPDMYPEFVQALQISMIVCSGLAVIGILFSWFRGNAPAEAAV</sequence>
<feature type="transmembrane region" description="Helical" evidence="6">
    <location>
        <begin position="197"/>
        <end position="217"/>
    </location>
</feature>
<dbReference type="PROSITE" id="PS50850">
    <property type="entry name" value="MFS"/>
    <property type="match status" value="1"/>
</dbReference>
<proteinExistence type="predicted"/>
<dbReference type="InterPro" id="IPR011701">
    <property type="entry name" value="MFS"/>
</dbReference>
<dbReference type="Pfam" id="PF07690">
    <property type="entry name" value="MFS_1"/>
    <property type="match status" value="1"/>
</dbReference>
<keyword evidence="4 6" id="KW-1133">Transmembrane helix</keyword>
<feature type="transmembrane region" description="Helical" evidence="6">
    <location>
        <begin position="136"/>
        <end position="158"/>
    </location>
</feature>
<dbReference type="GO" id="GO:0022857">
    <property type="term" value="F:transmembrane transporter activity"/>
    <property type="evidence" value="ECO:0007669"/>
    <property type="project" value="InterPro"/>
</dbReference>
<evidence type="ECO:0000256" key="3">
    <source>
        <dbReference type="ARBA" id="ARBA00022692"/>
    </source>
</evidence>
<keyword evidence="3 6" id="KW-0812">Transmembrane</keyword>